<sequence>MGRARQEDKIQPVPGEVYPIGITLLILRIQIFHHLIPRICKTLAHHLLCRPILLITVWKLQRAQKALEDSSQGECIPEIENALKDELKFQQESNATISLQLKRSQEANVELVSVLQELEETIEQQKIEIGNLSSLTSKFSDLEKSLQQSIKENKHLMQQLEQMEESKKTLLVKVQELERALEDKIGDAEHAKIQNTKTLTDIEMEYEIKLSAKDEEIFSLKAELSESLPERCDAETLGRR</sequence>
<accession>A0AAN9Q1S7</accession>
<evidence type="ECO:0000313" key="3">
    <source>
        <dbReference type="Proteomes" id="UP001359559"/>
    </source>
</evidence>
<feature type="coiled-coil region" evidence="1">
    <location>
        <begin position="101"/>
        <end position="194"/>
    </location>
</feature>
<keyword evidence="1" id="KW-0175">Coiled coil</keyword>
<name>A0AAN9Q1S7_CLITE</name>
<dbReference type="AlphaFoldDB" id="A0AAN9Q1S7"/>
<dbReference type="PANTHER" id="PTHR47270">
    <property type="entry name" value="PROTEIN MLP1-LIKE"/>
    <property type="match status" value="1"/>
</dbReference>
<organism evidence="2 3">
    <name type="scientific">Clitoria ternatea</name>
    <name type="common">Butterfly pea</name>
    <dbReference type="NCBI Taxonomy" id="43366"/>
    <lineage>
        <taxon>Eukaryota</taxon>
        <taxon>Viridiplantae</taxon>
        <taxon>Streptophyta</taxon>
        <taxon>Embryophyta</taxon>
        <taxon>Tracheophyta</taxon>
        <taxon>Spermatophyta</taxon>
        <taxon>Magnoliopsida</taxon>
        <taxon>eudicotyledons</taxon>
        <taxon>Gunneridae</taxon>
        <taxon>Pentapetalae</taxon>
        <taxon>rosids</taxon>
        <taxon>fabids</taxon>
        <taxon>Fabales</taxon>
        <taxon>Fabaceae</taxon>
        <taxon>Papilionoideae</taxon>
        <taxon>50 kb inversion clade</taxon>
        <taxon>NPAAA clade</taxon>
        <taxon>indigoferoid/millettioid clade</taxon>
        <taxon>Phaseoleae</taxon>
        <taxon>Clitoria</taxon>
    </lineage>
</organism>
<reference evidence="2 3" key="1">
    <citation type="submission" date="2024-01" db="EMBL/GenBank/DDBJ databases">
        <title>The genomes of 5 underutilized Papilionoideae crops provide insights into root nodulation and disease resistance.</title>
        <authorList>
            <person name="Yuan L."/>
        </authorList>
    </citation>
    <scope>NUCLEOTIDE SEQUENCE [LARGE SCALE GENOMIC DNA]</scope>
    <source>
        <strain evidence="2">LY-2023</strain>
        <tissue evidence="2">Leaf</tissue>
    </source>
</reference>
<proteinExistence type="predicted"/>
<dbReference type="Proteomes" id="UP001359559">
    <property type="component" value="Unassembled WGS sequence"/>
</dbReference>
<protein>
    <submittedName>
        <fullName evidence="2">Uncharacterized protein</fullName>
    </submittedName>
</protein>
<keyword evidence="3" id="KW-1185">Reference proteome</keyword>
<dbReference type="EMBL" id="JAYKXN010000001">
    <property type="protein sequence ID" value="KAK7318767.1"/>
    <property type="molecule type" value="Genomic_DNA"/>
</dbReference>
<evidence type="ECO:0000313" key="2">
    <source>
        <dbReference type="EMBL" id="KAK7318767.1"/>
    </source>
</evidence>
<dbReference type="PANTHER" id="PTHR47270:SF3">
    <property type="entry name" value="HYPOTETICAL PROTEIN"/>
    <property type="match status" value="1"/>
</dbReference>
<gene>
    <name evidence="2" type="ORF">RJT34_03474</name>
</gene>
<comment type="caution">
    <text evidence="2">The sequence shown here is derived from an EMBL/GenBank/DDBJ whole genome shotgun (WGS) entry which is preliminary data.</text>
</comment>
<evidence type="ECO:0000256" key="1">
    <source>
        <dbReference type="SAM" id="Coils"/>
    </source>
</evidence>